<dbReference type="InterPro" id="IPR046863">
    <property type="entry name" value="MbnP-like_dom"/>
</dbReference>
<keyword evidence="1" id="KW-0732">Signal</keyword>
<organism evidence="3 4">
    <name type="scientific">Motilimonas pumila</name>
    <dbReference type="NCBI Taxonomy" id="2303987"/>
    <lineage>
        <taxon>Bacteria</taxon>
        <taxon>Pseudomonadati</taxon>
        <taxon>Pseudomonadota</taxon>
        <taxon>Gammaproteobacteria</taxon>
        <taxon>Alteromonadales</taxon>
        <taxon>Alteromonadales genera incertae sedis</taxon>
        <taxon>Motilimonas</taxon>
    </lineage>
</organism>
<feature type="signal peptide" evidence="1">
    <location>
        <begin position="1"/>
        <end position="25"/>
    </location>
</feature>
<sequence length="253" mass="28148">MKFNTLIVFRRACLVAVLATLGLTACSEKQSITIPFQVSFQGQAVTCSSAELKVNAMTFFVHQIELQSQDGNWHRAALKASSPDWQTGEISLMDLAPCKAREQREGLTQLEVEAPAGDYQALAFTVGIPEALNHLDANEAEGPLGFSKMHWHWSVGYKFAYMDLVWQQQTVRHHLGSTACRGDIGDDIVCQQKNRPTIRLAFQPGQSVQLELRQLFSELPHARCFGKPQDKGCPGLFALLGIDDGQQMLFRAR</sequence>
<dbReference type="Pfam" id="PF20243">
    <property type="entry name" value="MbnP"/>
    <property type="match status" value="1"/>
</dbReference>
<evidence type="ECO:0000313" key="4">
    <source>
        <dbReference type="Proteomes" id="UP000283255"/>
    </source>
</evidence>
<evidence type="ECO:0000256" key="1">
    <source>
        <dbReference type="SAM" id="SignalP"/>
    </source>
</evidence>
<reference evidence="3 4" key="2">
    <citation type="submission" date="2019-01" db="EMBL/GenBank/DDBJ databases">
        <title>Motilimonas pumilus sp. nov., isolated from the gut of sea cucumber (Apostichopus japonicus).</title>
        <authorList>
            <person name="Wang F.-Q."/>
            <person name="Ren L.-H."/>
            <person name="Lin Y.-W."/>
            <person name="Sun G.-H."/>
            <person name="Du Z.-J."/>
            <person name="Zhao J.-X."/>
            <person name="Liu X.-J."/>
            <person name="Liu L.-J."/>
        </authorList>
    </citation>
    <scope>NUCLEOTIDE SEQUENCE [LARGE SCALE GENOMIC DNA]</scope>
    <source>
        <strain evidence="3 4">PLHSC7-2</strain>
    </source>
</reference>
<dbReference type="EMBL" id="QZCH01000014">
    <property type="protein sequence ID" value="RJG42800.1"/>
    <property type="molecule type" value="Genomic_DNA"/>
</dbReference>
<gene>
    <name evidence="3" type="ORF">D1Z90_11975</name>
</gene>
<evidence type="ECO:0000313" key="3">
    <source>
        <dbReference type="EMBL" id="RJG42800.1"/>
    </source>
</evidence>
<accession>A0A418YE24</accession>
<feature type="domain" description="Copper-binding protein MbnP-like" evidence="2">
    <location>
        <begin position="30"/>
        <end position="216"/>
    </location>
</feature>
<name>A0A418YE24_9GAMM</name>
<evidence type="ECO:0000259" key="2">
    <source>
        <dbReference type="Pfam" id="PF20243"/>
    </source>
</evidence>
<protein>
    <submittedName>
        <fullName evidence="3">Metallo-mystery pair system four-Cys motif protein</fullName>
    </submittedName>
</protein>
<dbReference type="PROSITE" id="PS51257">
    <property type="entry name" value="PROKAR_LIPOPROTEIN"/>
    <property type="match status" value="1"/>
</dbReference>
<proteinExistence type="predicted"/>
<feature type="chain" id="PRO_5019098740" evidence="1">
    <location>
        <begin position="26"/>
        <end position="253"/>
    </location>
</feature>
<reference evidence="3 4" key="1">
    <citation type="submission" date="2018-09" db="EMBL/GenBank/DDBJ databases">
        <authorList>
            <person name="Wang F."/>
        </authorList>
    </citation>
    <scope>NUCLEOTIDE SEQUENCE [LARGE SCALE GENOMIC DNA]</scope>
    <source>
        <strain evidence="3 4">PLHSC7-2</strain>
    </source>
</reference>
<dbReference type="RefSeq" id="WP_119911001.1">
    <property type="nucleotide sequence ID" value="NZ_QZCH01000014.1"/>
</dbReference>
<dbReference type="Proteomes" id="UP000283255">
    <property type="component" value="Unassembled WGS sequence"/>
</dbReference>
<dbReference type="InterPro" id="IPR023977">
    <property type="entry name" value="MbnP-like"/>
</dbReference>
<comment type="caution">
    <text evidence="3">The sequence shown here is derived from an EMBL/GenBank/DDBJ whole genome shotgun (WGS) entry which is preliminary data.</text>
</comment>
<keyword evidence="4" id="KW-1185">Reference proteome</keyword>
<dbReference type="OrthoDB" id="64245at2"/>
<dbReference type="AlphaFoldDB" id="A0A418YE24"/>
<dbReference type="NCBIfam" id="TIGR04052">
    <property type="entry name" value="MbnP_like_WxW"/>
    <property type="match status" value="1"/>
</dbReference>